<evidence type="ECO:0000313" key="1">
    <source>
        <dbReference type="EMBL" id="EDX78350.1"/>
    </source>
</evidence>
<sequence length="62" mass="7237">MTLEELEREYRDAIDILGNQLQNTLLGLSQTETRLTQIGESVNNLTRIIEEFIQQQRQSESE</sequence>
<organism evidence="1 2">
    <name type="scientific">Coleofasciculus chthonoplastes PCC 7420</name>
    <dbReference type="NCBI Taxonomy" id="118168"/>
    <lineage>
        <taxon>Bacteria</taxon>
        <taxon>Bacillati</taxon>
        <taxon>Cyanobacteriota</taxon>
        <taxon>Cyanophyceae</taxon>
        <taxon>Coleofasciculales</taxon>
        <taxon>Coleofasciculaceae</taxon>
        <taxon>Coleofasciculus</taxon>
    </lineage>
</organism>
<dbReference type="EMBL" id="DS989841">
    <property type="protein sequence ID" value="EDX78350.1"/>
    <property type="molecule type" value="Genomic_DNA"/>
</dbReference>
<accession>B4VI14</accession>
<dbReference type="RefSeq" id="WP_006097802.1">
    <property type="nucleotide sequence ID" value="NZ_DS989841.1"/>
</dbReference>
<keyword evidence="2" id="KW-1185">Reference proteome</keyword>
<dbReference type="AlphaFoldDB" id="B4VI14"/>
<reference evidence="1 2" key="1">
    <citation type="submission" date="2008-07" db="EMBL/GenBank/DDBJ databases">
        <authorList>
            <person name="Tandeau de Marsac N."/>
            <person name="Ferriera S."/>
            <person name="Johnson J."/>
            <person name="Kravitz S."/>
            <person name="Beeson K."/>
            <person name="Sutton G."/>
            <person name="Rogers Y.-H."/>
            <person name="Friedman R."/>
            <person name="Frazier M."/>
            <person name="Venter J.C."/>
        </authorList>
    </citation>
    <scope>NUCLEOTIDE SEQUENCE [LARGE SCALE GENOMIC DNA]</scope>
    <source>
        <strain evidence="1 2">PCC 7420</strain>
    </source>
</reference>
<protein>
    <submittedName>
        <fullName evidence="1">Uncharacterized protein</fullName>
    </submittedName>
</protein>
<proteinExistence type="predicted"/>
<name>B4VI14_9CYAN</name>
<dbReference type="HOGENOM" id="CLU_194544_0_0_3"/>
<dbReference type="STRING" id="118168.MC7420_7003"/>
<dbReference type="Proteomes" id="UP000003835">
    <property type="component" value="Unassembled WGS sequence"/>
</dbReference>
<evidence type="ECO:0000313" key="2">
    <source>
        <dbReference type="Proteomes" id="UP000003835"/>
    </source>
</evidence>
<gene>
    <name evidence="1" type="ORF">MC7420_7003</name>
</gene>